<evidence type="ECO:0000313" key="4">
    <source>
        <dbReference type="EMBL" id="SVB85142.1"/>
    </source>
</evidence>
<evidence type="ECO:0000256" key="2">
    <source>
        <dbReference type="ARBA" id="ARBA00023152"/>
    </source>
</evidence>
<dbReference type="Pfam" id="PF00342">
    <property type="entry name" value="PGI"/>
    <property type="match status" value="1"/>
</dbReference>
<accession>A0A382HD96</accession>
<evidence type="ECO:0000256" key="1">
    <source>
        <dbReference type="ARBA" id="ARBA00022432"/>
    </source>
</evidence>
<dbReference type="GO" id="GO:0006094">
    <property type="term" value="P:gluconeogenesis"/>
    <property type="evidence" value="ECO:0007669"/>
    <property type="project" value="UniProtKB-KW"/>
</dbReference>
<keyword evidence="2" id="KW-0324">Glycolysis</keyword>
<proteinExistence type="predicted"/>
<dbReference type="SUPFAM" id="SSF53697">
    <property type="entry name" value="SIS domain"/>
    <property type="match status" value="1"/>
</dbReference>
<dbReference type="GO" id="GO:0048029">
    <property type="term" value="F:monosaccharide binding"/>
    <property type="evidence" value="ECO:0007669"/>
    <property type="project" value="TreeGrafter"/>
</dbReference>
<dbReference type="GO" id="GO:0005829">
    <property type="term" value="C:cytosol"/>
    <property type="evidence" value="ECO:0007669"/>
    <property type="project" value="TreeGrafter"/>
</dbReference>
<evidence type="ECO:0008006" key="5">
    <source>
        <dbReference type="Google" id="ProtNLM"/>
    </source>
</evidence>
<reference evidence="4" key="1">
    <citation type="submission" date="2018-05" db="EMBL/GenBank/DDBJ databases">
        <authorList>
            <person name="Lanie J.A."/>
            <person name="Ng W.-L."/>
            <person name="Kazmierczak K.M."/>
            <person name="Andrzejewski T.M."/>
            <person name="Davidsen T.M."/>
            <person name="Wayne K.J."/>
            <person name="Tettelin H."/>
            <person name="Glass J.I."/>
            <person name="Rusch D."/>
            <person name="Podicherti R."/>
            <person name="Tsui H.-C.T."/>
            <person name="Winkler M.E."/>
        </authorList>
    </citation>
    <scope>NUCLEOTIDE SEQUENCE</scope>
</reference>
<dbReference type="PANTHER" id="PTHR11469:SF1">
    <property type="entry name" value="GLUCOSE-6-PHOSPHATE ISOMERASE"/>
    <property type="match status" value="1"/>
</dbReference>
<organism evidence="4">
    <name type="scientific">marine metagenome</name>
    <dbReference type="NCBI Taxonomy" id="408172"/>
    <lineage>
        <taxon>unclassified sequences</taxon>
        <taxon>metagenomes</taxon>
        <taxon>ecological metagenomes</taxon>
    </lineage>
</organism>
<gene>
    <name evidence="4" type="ORF">METZ01_LOCUS237996</name>
</gene>
<dbReference type="EMBL" id="UINC01060537">
    <property type="protein sequence ID" value="SVB85142.1"/>
    <property type="molecule type" value="Genomic_DNA"/>
</dbReference>
<dbReference type="PANTHER" id="PTHR11469">
    <property type="entry name" value="GLUCOSE-6-PHOSPHATE ISOMERASE"/>
    <property type="match status" value="1"/>
</dbReference>
<dbReference type="AlphaFoldDB" id="A0A382HD96"/>
<dbReference type="PROSITE" id="PS51463">
    <property type="entry name" value="P_GLUCOSE_ISOMERASE_3"/>
    <property type="match status" value="1"/>
</dbReference>
<protein>
    <recommendedName>
        <fullName evidence="5">Glucose-6-phosphate isomerase</fullName>
    </recommendedName>
</protein>
<dbReference type="InterPro" id="IPR001672">
    <property type="entry name" value="G6P_Isomerase"/>
</dbReference>
<dbReference type="GO" id="GO:0097367">
    <property type="term" value="F:carbohydrate derivative binding"/>
    <property type="evidence" value="ECO:0007669"/>
    <property type="project" value="InterPro"/>
</dbReference>
<keyword evidence="1" id="KW-0312">Gluconeogenesis</keyword>
<keyword evidence="3" id="KW-0413">Isomerase</keyword>
<feature type="non-terminal residue" evidence="4">
    <location>
        <position position="176"/>
    </location>
</feature>
<name>A0A382HD96_9ZZZZ</name>
<dbReference type="InterPro" id="IPR046348">
    <property type="entry name" value="SIS_dom_sf"/>
</dbReference>
<dbReference type="GO" id="GO:0006096">
    <property type="term" value="P:glycolytic process"/>
    <property type="evidence" value="ECO:0007669"/>
    <property type="project" value="UniProtKB-KW"/>
</dbReference>
<sequence length="176" mass="19254">MYVALSDAYPTDLPAWQHLAKHFDVQTKKLQIRDLFVQDGQRFENYSLQAGDLFLDYSKNLITKKTLSLLVKLADEAAVPDFVEAMFAGEKINNIEDRPVLHAALRAKVSDNVAPQIQGVSDVAGALSKMSVFVDSVRSGKIGGVTGRSFTNIVNIGIGGSDLGVVMATNALRHYW</sequence>
<dbReference type="GO" id="GO:0051156">
    <property type="term" value="P:glucose 6-phosphate metabolic process"/>
    <property type="evidence" value="ECO:0007669"/>
    <property type="project" value="TreeGrafter"/>
</dbReference>
<evidence type="ECO:0000256" key="3">
    <source>
        <dbReference type="ARBA" id="ARBA00023235"/>
    </source>
</evidence>
<dbReference type="GO" id="GO:0004347">
    <property type="term" value="F:glucose-6-phosphate isomerase activity"/>
    <property type="evidence" value="ECO:0007669"/>
    <property type="project" value="InterPro"/>
</dbReference>
<dbReference type="Gene3D" id="3.40.50.10490">
    <property type="entry name" value="Glucose-6-phosphate isomerase like protein, domain 1"/>
    <property type="match status" value="2"/>
</dbReference>